<dbReference type="Proteomes" id="UP001287286">
    <property type="component" value="Unassembled WGS sequence"/>
</dbReference>
<feature type="domain" description="J" evidence="9">
    <location>
        <begin position="7"/>
        <end position="75"/>
    </location>
</feature>
<evidence type="ECO:0000256" key="1">
    <source>
        <dbReference type="ARBA" id="ARBA00004123"/>
    </source>
</evidence>
<dbReference type="InterPro" id="IPR036869">
    <property type="entry name" value="J_dom_sf"/>
</dbReference>
<dbReference type="InterPro" id="IPR036864">
    <property type="entry name" value="Zn2-C6_fun-type_DNA-bd_sf"/>
</dbReference>
<evidence type="ECO:0000256" key="2">
    <source>
        <dbReference type="ARBA" id="ARBA00022723"/>
    </source>
</evidence>
<feature type="compositionally biased region" description="Low complexity" evidence="6">
    <location>
        <begin position="228"/>
        <end position="239"/>
    </location>
</feature>
<dbReference type="Pfam" id="PF00226">
    <property type="entry name" value="DnaJ"/>
    <property type="match status" value="1"/>
</dbReference>
<feature type="transmembrane region" description="Helical" evidence="7">
    <location>
        <begin position="945"/>
        <end position="965"/>
    </location>
</feature>
<evidence type="ECO:0000313" key="11">
    <source>
        <dbReference type="Proteomes" id="UP001287286"/>
    </source>
</evidence>
<dbReference type="PANTHER" id="PTHR47338:SF19">
    <property type="entry name" value="ZN(II)2CYS6 TRANSCRIPTION FACTOR (EUROFUNG)"/>
    <property type="match status" value="1"/>
</dbReference>
<dbReference type="PANTHER" id="PTHR47338">
    <property type="entry name" value="ZN(II)2CYS6 TRANSCRIPTION FACTOR (EUROFUNG)-RELATED"/>
    <property type="match status" value="1"/>
</dbReference>
<feature type="compositionally biased region" description="Basic and acidic residues" evidence="6">
    <location>
        <begin position="521"/>
        <end position="530"/>
    </location>
</feature>
<feature type="compositionally biased region" description="Basic residues" evidence="6">
    <location>
        <begin position="242"/>
        <end position="257"/>
    </location>
</feature>
<feature type="compositionally biased region" description="Polar residues" evidence="6">
    <location>
        <begin position="159"/>
        <end position="172"/>
    </location>
</feature>
<feature type="compositionally biased region" description="Low complexity" evidence="6">
    <location>
        <begin position="258"/>
        <end position="278"/>
    </location>
</feature>
<dbReference type="InterPro" id="IPR018253">
    <property type="entry name" value="DnaJ_domain_CS"/>
</dbReference>
<dbReference type="InterPro" id="IPR050815">
    <property type="entry name" value="TF_fung"/>
</dbReference>
<keyword evidence="5" id="KW-0539">Nucleus</keyword>
<dbReference type="SMART" id="SM00066">
    <property type="entry name" value="GAL4"/>
    <property type="match status" value="1"/>
</dbReference>
<evidence type="ECO:0000256" key="6">
    <source>
        <dbReference type="SAM" id="MobiDB-lite"/>
    </source>
</evidence>
<dbReference type="PRINTS" id="PR00625">
    <property type="entry name" value="JDOMAIN"/>
</dbReference>
<keyword evidence="7" id="KW-0812">Transmembrane</keyword>
<dbReference type="SMART" id="SM00271">
    <property type="entry name" value="DnaJ"/>
    <property type="match status" value="1"/>
</dbReference>
<dbReference type="EMBL" id="JAWRVI010000003">
    <property type="protein sequence ID" value="KAK4094327.1"/>
    <property type="molecule type" value="Genomic_DNA"/>
</dbReference>
<dbReference type="InterPro" id="IPR001138">
    <property type="entry name" value="Zn2Cys6_DnaBD"/>
</dbReference>
<keyword evidence="7" id="KW-1133">Transmembrane helix</keyword>
<feature type="compositionally biased region" description="Basic and acidic residues" evidence="6">
    <location>
        <begin position="545"/>
        <end position="555"/>
    </location>
</feature>
<evidence type="ECO:0000259" key="9">
    <source>
        <dbReference type="PROSITE" id="PS50076"/>
    </source>
</evidence>
<dbReference type="InterPro" id="IPR007219">
    <property type="entry name" value="XnlR_reg_dom"/>
</dbReference>
<dbReference type="SUPFAM" id="SSF46565">
    <property type="entry name" value="Chaperone J-domain"/>
    <property type="match status" value="1"/>
</dbReference>
<evidence type="ECO:0000313" key="10">
    <source>
        <dbReference type="EMBL" id="KAK4094327.1"/>
    </source>
</evidence>
<feature type="region of interest" description="Disordered" evidence="6">
    <location>
        <begin position="521"/>
        <end position="555"/>
    </location>
</feature>
<accession>A0ABR0CD32</accession>
<dbReference type="PROSITE" id="PS00463">
    <property type="entry name" value="ZN2_CY6_FUNGAL_1"/>
    <property type="match status" value="1"/>
</dbReference>
<feature type="domain" description="Zn(2)-C6 fungal-type" evidence="8">
    <location>
        <begin position="483"/>
        <end position="515"/>
    </location>
</feature>
<dbReference type="Gene3D" id="4.10.240.10">
    <property type="entry name" value="Zn(2)-C6 fungal-type DNA-binding domain"/>
    <property type="match status" value="1"/>
</dbReference>
<evidence type="ECO:0000256" key="5">
    <source>
        <dbReference type="ARBA" id="ARBA00023242"/>
    </source>
</evidence>
<dbReference type="CDD" id="cd06257">
    <property type="entry name" value="DnaJ"/>
    <property type="match status" value="1"/>
</dbReference>
<evidence type="ECO:0000256" key="3">
    <source>
        <dbReference type="ARBA" id="ARBA00023015"/>
    </source>
</evidence>
<dbReference type="InterPro" id="IPR001623">
    <property type="entry name" value="DnaJ_domain"/>
</dbReference>
<dbReference type="CDD" id="cd00067">
    <property type="entry name" value="GAL4"/>
    <property type="match status" value="1"/>
</dbReference>
<keyword evidence="4" id="KW-0804">Transcription</keyword>
<gene>
    <name evidence="10" type="ORF">Purlil1_932</name>
</gene>
<protein>
    <submittedName>
        <fullName evidence="10">Transcriptional regulator family: Fungal Specific TF</fullName>
    </submittedName>
</protein>
<organism evidence="10 11">
    <name type="scientific">Purpureocillium lilacinum</name>
    <name type="common">Paecilomyces lilacinus</name>
    <dbReference type="NCBI Taxonomy" id="33203"/>
    <lineage>
        <taxon>Eukaryota</taxon>
        <taxon>Fungi</taxon>
        <taxon>Dikarya</taxon>
        <taxon>Ascomycota</taxon>
        <taxon>Pezizomycotina</taxon>
        <taxon>Sordariomycetes</taxon>
        <taxon>Hypocreomycetidae</taxon>
        <taxon>Hypocreales</taxon>
        <taxon>Ophiocordycipitaceae</taxon>
        <taxon>Purpureocillium</taxon>
    </lineage>
</organism>
<comment type="caution">
    <text evidence="10">The sequence shown here is derived from an EMBL/GenBank/DDBJ whole genome shotgun (WGS) entry which is preliminary data.</text>
</comment>
<dbReference type="PROSITE" id="PS50048">
    <property type="entry name" value="ZN2_CY6_FUNGAL_2"/>
    <property type="match status" value="1"/>
</dbReference>
<name>A0ABR0CD32_PURLI</name>
<dbReference type="Pfam" id="PF04082">
    <property type="entry name" value="Fungal_trans"/>
    <property type="match status" value="1"/>
</dbReference>
<evidence type="ECO:0000256" key="4">
    <source>
        <dbReference type="ARBA" id="ARBA00023163"/>
    </source>
</evidence>
<keyword evidence="11" id="KW-1185">Reference proteome</keyword>
<keyword evidence="3" id="KW-0805">Transcription regulation</keyword>
<dbReference type="PROSITE" id="PS00636">
    <property type="entry name" value="DNAJ_1"/>
    <property type="match status" value="1"/>
</dbReference>
<dbReference type="SUPFAM" id="SSF57701">
    <property type="entry name" value="Zn2/Cys6 DNA-binding domain"/>
    <property type="match status" value="1"/>
</dbReference>
<proteinExistence type="predicted"/>
<keyword evidence="2" id="KW-0479">Metal-binding</keyword>
<evidence type="ECO:0000256" key="7">
    <source>
        <dbReference type="SAM" id="Phobius"/>
    </source>
</evidence>
<dbReference type="SMART" id="SM00906">
    <property type="entry name" value="Fungal_trans"/>
    <property type="match status" value="1"/>
</dbReference>
<dbReference type="Pfam" id="PF00172">
    <property type="entry name" value="Zn_clus"/>
    <property type="match status" value="1"/>
</dbReference>
<dbReference type="PROSITE" id="PS50076">
    <property type="entry name" value="DNAJ_2"/>
    <property type="match status" value="1"/>
</dbReference>
<keyword evidence="7" id="KW-0472">Membrane</keyword>
<reference evidence="10 11" key="1">
    <citation type="journal article" date="2024" name="Microbiol. Resour. Announc.">
        <title>Genome annotations for the ascomycete fungi Trichoderma harzianum, Trichoderma aggressivum, and Purpureocillium lilacinum.</title>
        <authorList>
            <person name="Beijen E.P.W."/>
            <person name="Ohm R.A."/>
        </authorList>
    </citation>
    <scope>NUCLEOTIDE SEQUENCE [LARGE SCALE GENOMIC DNA]</scope>
    <source>
        <strain evidence="10 11">CBS 150709</strain>
    </source>
</reference>
<dbReference type="Gene3D" id="1.10.287.110">
    <property type="entry name" value="DnaJ domain"/>
    <property type="match status" value="1"/>
</dbReference>
<comment type="subcellular location">
    <subcellularLocation>
        <location evidence="1">Nucleus</location>
    </subcellularLocation>
</comment>
<feature type="compositionally biased region" description="Polar residues" evidence="6">
    <location>
        <begin position="188"/>
        <end position="197"/>
    </location>
</feature>
<sequence length="1112" mass="124316">MIDLPPDPYQVLGVPKDATIPEIRSAHRKLVLRCHPDKVQDPQLKAQKQVEFEMVQGAYELLSDDRERQKYDDRALLANLRAQFTKRAEAPPPGLGSQRPPTRPRGYDHSRSRDDIDGSRHGPTRSEVESFAEQYVSRSRPKAAKGPPTLKRSAAYTAYRSSTPPTTGSVSEGQPGARSHARAHSADESSCGQSSSGFDRFFKRGSSGRQSPGIPSPASPSFHQPQVSSSPAPGEAAGSRWNRFRRSSAPSRPRRTASRAGSQGSRASGRSVGSQVSQEDMDKFDYVLQAMEDLLDKHIKKLRGRFLRNLGRSARSHKDQCREALVTLQTKVLEQYEHNGARRGDVAESVDDHARYRLLVDLFDDLRLELADFGLHDLSRQGAGSYCTGFCSRIDSFAARLTLGVAGAAWIRACLLVSMPYVRIYVRTTEYRGVETRPGGVVDVDGSSAPVLRKSCGVFIPDAAPAPIENRDPTTPKMRTSLSCDACRRSKVKCVHAGGPPCRRCEKSGIAGCTLTRPRPARADVDEGTRRRLSRPTRMPLAARQSREHSAVAAGEPDRAEIDAHIERLPTNVVLKAVNIFINNFPELAILHLPTFMKEFQATRSAESKALLSAVLAVTKAQLAVLSASWADELLPREQYAFYAREMLSRFILEPPKLQVVQTLLIITLHEWGSRDFHKAWVYCGIAIRIMQALHSLRVAPYPLDLTPERQDAVSLAVETRTYWACFVMDCMVNSGTYNPPMLPMSEMQKLKIARPLSAVEFAFGPDIPPEAVGEHSLAGRATGTLDVTQSFEILVGGFDIWTQVMTFIFNDGRRAPGMCAPQNCPWVPTSPWSQSRSQLEAWRAGQHRKLHFPNNTVAIHMTLGFGETFVYLNLLYYVSTLMLHREYFPFLPTLEMEPQGPVDHPRLEAPAPPGWWEESARQLFGAAENIARVLHEASECGVHLVTPFAGFCAFSAGYICLYVYRFPRMNLNRSPEAEACLQMCLRYLEEFRHVWTIADGWIKTIQQASLLYERAAKDRQRYRGRTRDDFDTLHQSIHEFRVVDRSGEHNREIDGAERAAASTPYTPNHRDTSTLLNQLLAEVSSNLDEQGAWSQWWPPLEQVDQSGSMIL</sequence>
<dbReference type="CDD" id="cd12148">
    <property type="entry name" value="fungal_TF_MHR"/>
    <property type="match status" value="1"/>
</dbReference>
<evidence type="ECO:0000259" key="8">
    <source>
        <dbReference type="PROSITE" id="PS50048"/>
    </source>
</evidence>
<feature type="region of interest" description="Disordered" evidence="6">
    <location>
        <begin position="83"/>
        <end position="278"/>
    </location>
</feature>
<feature type="compositionally biased region" description="Basic and acidic residues" evidence="6">
    <location>
        <begin position="105"/>
        <end position="128"/>
    </location>
</feature>